<evidence type="ECO:0000313" key="3">
    <source>
        <dbReference type="Proteomes" id="UP000799779"/>
    </source>
</evidence>
<feature type="region of interest" description="Disordered" evidence="1">
    <location>
        <begin position="163"/>
        <end position="288"/>
    </location>
</feature>
<evidence type="ECO:0000313" key="2">
    <source>
        <dbReference type="EMBL" id="KAF2006621.1"/>
    </source>
</evidence>
<feature type="compositionally biased region" description="Low complexity" evidence="1">
    <location>
        <begin position="178"/>
        <end position="187"/>
    </location>
</feature>
<feature type="compositionally biased region" description="Basic and acidic residues" evidence="1">
    <location>
        <begin position="239"/>
        <end position="273"/>
    </location>
</feature>
<dbReference type="EMBL" id="ML977559">
    <property type="protein sequence ID" value="KAF2006621.1"/>
    <property type="molecule type" value="Genomic_DNA"/>
</dbReference>
<reference evidence="2" key="1">
    <citation type="journal article" date="2020" name="Stud. Mycol.">
        <title>101 Dothideomycetes genomes: a test case for predicting lifestyles and emergence of pathogens.</title>
        <authorList>
            <person name="Haridas S."/>
            <person name="Albert R."/>
            <person name="Binder M."/>
            <person name="Bloem J."/>
            <person name="Labutti K."/>
            <person name="Salamov A."/>
            <person name="Andreopoulos B."/>
            <person name="Baker S."/>
            <person name="Barry K."/>
            <person name="Bills G."/>
            <person name="Bluhm B."/>
            <person name="Cannon C."/>
            <person name="Castanera R."/>
            <person name="Culley D."/>
            <person name="Daum C."/>
            <person name="Ezra D."/>
            <person name="Gonzalez J."/>
            <person name="Henrissat B."/>
            <person name="Kuo A."/>
            <person name="Liang C."/>
            <person name="Lipzen A."/>
            <person name="Lutzoni F."/>
            <person name="Magnuson J."/>
            <person name="Mondo S."/>
            <person name="Nolan M."/>
            <person name="Ohm R."/>
            <person name="Pangilinan J."/>
            <person name="Park H.-J."/>
            <person name="Ramirez L."/>
            <person name="Alfaro M."/>
            <person name="Sun H."/>
            <person name="Tritt A."/>
            <person name="Yoshinaga Y."/>
            <person name="Zwiers L.-H."/>
            <person name="Turgeon B."/>
            <person name="Goodwin S."/>
            <person name="Spatafora J."/>
            <person name="Crous P."/>
            <person name="Grigoriev I."/>
        </authorList>
    </citation>
    <scope>NUCLEOTIDE SEQUENCE</scope>
    <source>
        <strain evidence="2">CBS 123094</strain>
    </source>
</reference>
<feature type="compositionally biased region" description="Polar residues" evidence="1">
    <location>
        <begin position="216"/>
        <end position="229"/>
    </location>
</feature>
<name>A0A6A5X1B4_9PLEO</name>
<protein>
    <submittedName>
        <fullName evidence="2">Uncharacterized protein</fullName>
    </submittedName>
</protein>
<keyword evidence="3" id="KW-1185">Reference proteome</keyword>
<feature type="compositionally biased region" description="Basic and acidic residues" evidence="1">
    <location>
        <begin position="163"/>
        <end position="173"/>
    </location>
</feature>
<evidence type="ECO:0000256" key="1">
    <source>
        <dbReference type="SAM" id="MobiDB-lite"/>
    </source>
</evidence>
<organism evidence="2 3">
    <name type="scientific">Amniculicola lignicola CBS 123094</name>
    <dbReference type="NCBI Taxonomy" id="1392246"/>
    <lineage>
        <taxon>Eukaryota</taxon>
        <taxon>Fungi</taxon>
        <taxon>Dikarya</taxon>
        <taxon>Ascomycota</taxon>
        <taxon>Pezizomycotina</taxon>
        <taxon>Dothideomycetes</taxon>
        <taxon>Pleosporomycetidae</taxon>
        <taxon>Pleosporales</taxon>
        <taxon>Amniculicolaceae</taxon>
        <taxon>Amniculicola</taxon>
    </lineage>
</organism>
<proteinExistence type="predicted"/>
<dbReference type="Proteomes" id="UP000799779">
    <property type="component" value="Unassembled WGS sequence"/>
</dbReference>
<dbReference type="OrthoDB" id="3788615at2759"/>
<accession>A0A6A5X1B4</accession>
<sequence>MRLAGGVFDLRNQYGPRFGTNFDPYTQNISTGALLGLSHHCEDGGSHARTRGCFEKLHQAFCMAELKDADGNVRHDEYGNVMFCHNIFSVISRGGCGIHHYKYGYNLAIKDVRKGLSKENPWENFQRIWPDETEVTKQGLMQDDGEADAPEKKMTLAQTMKEKRAQDFHDRYARSKSKSVGVKVESSQTSSDPATSPQPRVVFTNTIHPRHLSEGAASNSQTPRLTSGLSRKEEKKRRATLETQKRIQDDKAKEEAATKEKEGKQKMRSEKTSKGNPSWIEKAVKRKK</sequence>
<gene>
    <name evidence="2" type="ORF">P154DRAFT_570008</name>
</gene>
<dbReference type="AlphaFoldDB" id="A0A6A5X1B4"/>
<feature type="compositionally biased region" description="Polar residues" evidence="1">
    <location>
        <begin position="188"/>
        <end position="207"/>
    </location>
</feature>